<comment type="similarity">
    <text evidence="2">Belongs to the GtrA family.</text>
</comment>
<reference evidence="8" key="1">
    <citation type="submission" date="2020-11" db="EMBL/GenBank/DDBJ databases">
        <title>Sequencing the genomes of 1000 actinobacteria strains.</title>
        <authorList>
            <person name="Klenk H.-P."/>
        </authorList>
    </citation>
    <scope>NUCLEOTIDE SEQUENCE</scope>
    <source>
        <strain evidence="8">DSM 45356</strain>
    </source>
</reference>
<accession>A0A8J7GGX2</accession>
<name>A0A8J7GGX2_9ACTN</name>
<proteinExistence type="inferred from homology"/>
<organism evidence="8 9">
    <name type="scientific">Longispora fulva</name>
    <dbReference type="NCBI Taxonomy" id="619741"/>
    <lineage>
        <taxon>Bacteria</taxon>
        <taxon>Bacillati</taxon>
        <taxon>Actinomycetota</taxon>
        <taxon>Actinomycetes</taxon>
        <taxon>Micromonosporales</taxon>
        <taxon>Micromonosporaceae</taxon>
        <taxon>Longispora</taxon>
    </lineage>
</organism>
<keyword evidence="5 6" id="KW-0472">Membrane</keyword>
<evidence type="ECO:0000259" key="7">
    <source>
        <dbReference type="Pfam" id="PF04138"/>
    </source>
</evidence>
<dbReference type="PANTHER" id="PTHR38459:SF1">
    <property type="entry name" value="PROPHAGE BACTOPRENOL-LINKED GLUCOSE TRANSLOCASE HOMOLOG"/>
    <property type="match status" value="1"/>
</dbReference>
<evidence type="ECO:0000313" key="8">
    <source>
        <dbReference type="EMBL" id="MBG6137350.1"/>
    </source>
</evidence>
<evidence type="ECO:0000256" key="2">
    <source>
        <dbReference type="ARBA" id="ARBA00009399"/>
    </source>
</evidence>
<dbReference type="AlphaFoldDB" id="A0A8J7GGX2"/>
<feature type="transmembrane region" description="Helical" evidence="6">
    <location>
        <begin position="47"/>
        <end position="67"/>
    </location>
</feature>
<keyword evidence="4 6" id="KW-1133">Transmembrane helix</keyword>
<evidence type="ECO:0000256" key="1">
    <source>
        <dbReference type="ARBA" id="ARBA00004141"/>
    </source>
</evidence>
<dbReference type="Proteomes" id="UP000622552">
    <property type="component" value="Unassembled WGS sequence"/>
</dbReference>
<dbReference type="EMBL" id="JADOUF010000001">
    <property type="protein sequence ID" value="MBG6137350.1"/>
    <property type="molecule type" value="Genomic_DNA"/>
</dbReference>
<dbReference type="GO" id="GO:0005886">
    <property type="term" value="C:plasma membrane"/>
    <property type="evidence" value="ECO:0007669"/>
    <property type="project" value="TreeGrafter"/>
</dbReference>
<evidence type="ECO:0000313" key="9">
    <source>
        <dbReference type="Proteomes" id="UP000622552"/>
    </source>
</evidence>
<dbReference type="InterPro" id="IPR007267">
    <property type="entry name" value="GtrA_DPMS_TM"/>
</dbReference>
<comment type="caution">
    <text evidence="8">The sequence shown here is derived from an EMBL/GenBank/DDBJ whole genome shotgun (WGS) entry which is preliminary data.</text>
</comment>
<sequence>MVDIPDRIGNLARTSGVRFVLVGGACFLLDEALLILLYGVLGVRLSVAVALAYGAAVLANFLLNRIWVFAATGGAVRHFARYVCLVLVNLGLTVVLVPWITRLGLTYPLAKAACTASLFVLNYGVSRKWIYTSPTRDPDRIRVKASP</sequence>
<comment type="subcellular location">
    <subcellularLocation>
        <location evidence="1">Membrane</location>
        <topology evidence="1">Multi-pass membrane protein</topology>
    </subcellularLocation>
</comment>
<evidence type="ECO:0000256" key="6">
    <source>
        <dbReference type="SAM" id="Phobius"/>
    </source>
</evidence>
<keyword evidence="9" id="KW-1185">Reference proteome</keyword>
<dbReference type="Pfam" id="PF04138">
    <property type="entry name" value="GtrA_DPMS_TM"/>
    <property type="match status" value="1"/>
</dbReference>
<evidence type="ECO:0000256" key="4">
    <source>
        <dbReference type="ARBA" id="ARBA00022989"/>
    </source>
</evidence>
<feature type="domain" description="GtrA/DPMS transmembrane" evidence="7">
    <location>
        <begin position="18"/>
        <end position="130"/>
    </location>
</feature>
<protein>
    <submittedName>
        <fullName evidence="8">Putative flippase GtrA</fullName>
    </submittedName>
</protein>
<dbReference type="PANTHER" id="PTHR38459">
    <property type="entry name" value="PROPHAGE BACTOPRENOL-LINKED GLUCOSE TRANSLOCASE HOMOLOG"/>
    <property type="match status" value="1"/>
</dbReference>
<dbReference type="RefSeq" id="WP_197004228.1">
    <property type="nucleotide sequence ID" value="NZ_BONS01000020.1"/>
</dbReference>
<feature type="transmembrane region" description="Helical" evidence="6">
    <location>
        <begin position="79"/>
        <end position="100"/>
    </location>
</feature>
<feature type="transmembrane region" description="Helical" evidence="6">
    <location>
        <begin position="106"/>
        <end position="125"/>
    </location>
</feature>
<gene>
    <name evidence="8" type="ORF">IW245_003544</name>
</gene>
<dbReference type="GO" id="GO:0000271">
    <property type="term" value="P:polysaccharide biosynthetic process"/>
    <property type="evidence" value="ECO:0007669"/>
    <property type="project" value="InterPro"/>
</dbReference>
<keyword evidence="3 6" id="KW-0812">Transmembrane</keyword>
<evidence type="ECO:0000256" key="5">
    <source>
        <dbReference type="ARBA" id="ARBA00023136"/>
    </source>
</evidence>
<feature type="transmembrane region" description="Helical" evidence="6">
    <location>
        <begin position="20"/>
        <end position="41"/>
    </location>
</feature>
<evidence type="ECO:0000256" key="3">
    <source>
        <dbReference type="ARBA" id="ARBA00022692"/>
    </source>
</evidence>
<dbReference type="InterPro" id="IPR051401">
    <property type="entry name" value="GtrA_CellWall_Glycosyl"/>
</dbReference>